<accession>A0AAD9KIP0</accession>
<dbReference type="Gene3D" id="3.40.50.300">
    <property type="entry name" value="P-loop containing nucleotide triphosphate hydrolases"/>
    <property type="match status" value="1"/>
</dbReference>
<reference evidence="1" key="1">
    <citation type="journal article" date="2023" name="Mol. Biol. Evol.">
        <title>Third-Generation Sequencing Reveals the Adaptive Role of the Epigenome in Three Deep-Sea Polychaetes.</title>
        <authorList>
            <person name="Perez M."/>
            <person name="Aroh O."/>
            <person name="Sun Y."/>
            <person name="Lan Y."/>
            <person name="Juniper S.K."/>
            <person name="Young C.R."/>
            <person name="Angers B."/>
            <person name="Qian P.Y."/>
        </authorList>
    </citation>
    <scope>NUCLEOTIDE SEQUENCE</scope>
    <source>
        <strain evidence="1">R07B-5</strain>
    </source>
</reference>
<organism evidence="1 2">
    <name type="scientific">Ridgeia piscesae</name>
    <name type="common">Tubeworm</name>
    <dbReference type="NCBI Taxonomy" id="27915"/>
    <lineage>
        <taxon>Eukaryota</taxon>
        <taxon>Metazoa</taxon>
        <taxon>Spiralia</taxon>
        <taxon>Lophotrochozoa</taxon>
        <taxon>Annelida</taxon>
        <taxon>Polychaeta</taxon>
        <taxon>Sedentaria</taxon>
        <taxon>Canalipalpata</taxon>
        <taxon>Sabellida</taxon>
        <taxon>Siboglinidae</taxon>
        <taxon>Ridgeia</taxon>
    </lineage>
</organism>
<sequence length="167" mass="19224">MCFDVVAACHQRPVVVFSPEDLRVPLHEALLKLSASFSPYQTDHLFRSEIDEVGLEMVDHLLAVASKRTQHLLLTVREEDIKHLHAAGIYPIVLLLQCAPPHRHTPAQTQQKEQLQKVFYRHEYEVISVDQTETADMDSLARRLEKQVQMMQTDVIWVRCSKVTAPF</sequence>
<comment type="caution">
    <text evidence="1">The sequence shown here is derived from an EMBL/GenBank/DDBJ whole genome shotgun (WGS) entry which is preliminary data.</text>
</comment>
<dbReference type="Proteomes" id="UP001209878">
    <property type="component" value="Unassembled WGS sequence"/>
</dbReference>
<protein>
    <submittedName>
        <fullName evidence="1">Uncharacterized protein</fullName>
    </submittedName>
</protein>
<gene>
    <name evidence="1" type="ORF">NP493_1003g00010</name>
</gene>
<name>A0AAD9KIP0_RIDPI</name>
<keyword evidence="2" id="KW-1185">Reference proteome</keyword>
<dbReference type="InterPro" id="IPR027417">
    <property type="entry name" value="P-loop_NTPase"/>
</dbReference>
<proteinExistence type="predicted"/>
<dbReference type="EMBL" id="JAODUO010001003">
    <property type="protein sequence ID" value="KAK2172002.1"/>
    <property type="molecule type" value="Genomic_DNA"/>
</dbReference>
<dbReference type="AlphaFoldDB" id="A0AAD9KIP0"/>
<evidence type="ECO:0000313" key="2">
    <source>
        <dbReference type="Proteomes" id="UP001209878"/>
    </source>
</evidence>
<evidence type="ECO:0000313" key="1">
    <source>
        <dbReference type="EMBL" id="KAK2172002.1"/>
    </source>
</evidence>